<dbReference type="Pfam" id="PF11209">
    <property type="entry name" value="LmeA"/>
    <property type="match status" value="1"/>
</dbReference>
<organism evidence="1">
    <name type="scientific">Streptomyces sp. NBC_01393</name>
    <dbReference type="NCBI Taxonomy" id="2903851"/>
    <lineage>
        <taxon>Bacteria</taxon>
        <taxon>Bacillati</taxon>
        <taxon>Actinomycetota</taxon>
        <taxon>Actinomycetes</taxon>
        <taxon>Kitasatosporales</taxon>
        <taxon>Streptomycetaceae</taxon>
        <taxon>Streptomyces</taxon>
    </lineage>
</organism>
<name>A0AAU3HSE3_9ACTN</name>
<gene>
    <name evidence="1" type="ORF">OG699_10760</name>
</gene>
<dbReference type="AlphaFoldDB" id="A0AAU3HSE3"/>
<accession>A0AAU3HSE3</accession>
<sequence length="211" mass="22297">MRRRWVKVLAITVVALAVLFTIADRVAVCGYPNTTDGHLNVWVEGFPFLSQAPGQTFARVKLTARQFTIDTTNNAQGGYLPVKQLQLDLHGVQVTSLTARSAEANLATGILTLSHKALSGVATRLAGNGGPIHISQAPGSTGQAARLKITGTVGGRELNSTGTLLAQGTEISLNLPGAEQPTATWRVQLPENVDFTEARATSDRGVCRTIG</sequence>
<proteinExistence type="predicted"/>
<protein>
    <submittedName>
        <fullName evidence="1">LmeA family phospholipid-binding protein</fullName>
    </submittedName>
</protein>
<evidence type="ECO:0000313" key="1">
    <source>
        <dbReference type="EMBL" id="WTZ08426.1"/>
    </source>
</evidence>
<reference evidence="1" key="1">
    <citation type="submission" date="2022-10" db="EMBL/GenBank/DDBJ databases">
        <title>The complete genomes of actinobacterial strains from the NBC collection.</title>
        <authorList>
            <person name="Joergensen T.S."/>
            <person name="Alvarez Arevalo M."/>
            <person name="Sterndorff E.B."/>
            <person name="Faurdal D."/>
            <person name="Vuksanovic O."/>
            <person name="Mourched A.-S."/>
            <person name="Charusanti P."/>
            <person name="Shaw S."/>
            <person name="Blin K."/>
            <person name="Weber T."/>
        </authorList>
    </citation>
    <scope>NUCLEOTIDE SEQUENCE</scope>
    <source>
        <strain evidence="1">NBC_01393</strain>
    </source>
</reference>
<dbReference type="InterPro" id="IPR021373">
    <property type="entry name" value="DUF2993"/>
</dbReference>
<dbReference type="EMBL" id="CP109546">
    <property type="protein sequence ID" value="WTZ08426.1"/>
    <property type="molecule type" value="Genomic_DNA"/>
</dbReference>